<dbReference type="GO" id="GO:0032259">
    <property type="term" value="P:methylation"/>
    <property type="evidence" value="ECO:0007669"/>
    <property type="project" value="UniProtKB-KW"/>
</dbReference>
<dbReference type="SUPFAM" id="SSF53335">
    <property type="entry name" value="S-adenosyl-L-methionine-dependent methyltransferases"/>
    <property type="match status" value="1"/>
</dbReference>
<evidence type="ECO:0000256" key="2">
    <source>
        <dbReference type="ARBA" id="ARBA00022603"/>
    </source>
</evidence>
<dbReference type="OrthoDB" id="43862at2"/>
<evidence type="ECO:0000313" key="5">
    <source>
        <dbReference type="EMBL" id="KEK22932.1"/>
    </source>
</evidence>
<dbReference type="Proteomes" id="UP000027778">
    <property type="component" value="Unassembled WGS sequence"/>
</dbReference>
<comment type="caution">
    <text evidence="5">The sequence shown here is derived from an EMBL/GenBank/DDBJ whole genome shotgun (WGS) entry which is preliminary data.</text>
</comment>
<sequence length="261" mass="30151">MSNEELVKTQFGSNAEKYVKSKIHAKGPDLQYLVQQVQGRKNIHLLDIATGGGHVANLLAPVFQDVVALDLTEKMLENAKEFILTNGHDNVSFVVGNAEELPFAAASFDTIVCRIAAHHFLNPSQFISEVHRTLEEKGLFILIDNVSPENLEYDTFYNFIEKKRDPSHRRALKKTEWISLLEKSGLQMQSCLTFEKQFNFDWWCDMMDVPLQKRIKLTDCMMRTSNEMQEFFKIHFKNNKVESFYTEMALFVCQKSATLKR</sequence>
<evidence type="ECO:0000313" key="6">
    <source>
        <dbReference type="Proteomes" id="UP000027778"/>
    </source>
</evidence>
<proteinExistence type="inferred from homology"/>
<dbReference type="InterPro" id="IPR013216">
    <property type="entry name" value="Methyltransf_11"/>
</dbReference>
<comment type="similarity">
    <text evidence="1">Belongs to the methyltransferase superfamily.</text>
</comment>
<feature type="domain" description="Methyltransferase type 11" evidence="4">
    <location>
        <begin position="46"/>
        <end position="142"/>
    </location>
</feature>
<evidence type="ECO:0000259" key="4">
    <source>
        <dbReference type="Pfam" id="PF08241"/>
    </source>
</evidence>
<dbReference type="PANTHER" id="PTHR44942">
    <property type="entry name" value="METHYLTRANSF_11 DOMAIN-CONTAINING PROTEIN"/>
    <property type="match status" value="1"/>
</dbReference>
<dbReference type="InterPro" id="IPR029063">
    <property type="entry name" value="SAM-dependent_MTases_sf"/>
</dbReference>
<evidence type="ECO:0000256" key="3">
    <source>
        <dbReference type="ARBA" id="ARBA00022679"/>
    </source>
</evidence>
<dbReference type="AlphaFoldDB" id="A0A073K937"/>
<dbReference type="InterPro" id="IPR051052">
    <property type="entry name" value="Diverse_substrate_MTase"/>
</dbReference>
<dbReference type="Pfam" id="PF08241">
    <property type="entry name" value="Methyltransf_11"/>
    <property type="match status" value="1"/>
</dbReference>
<dbReference type="RefSeq" id="WP_033676620.1">
    <property type="nucleotide sequence ID" value="NZ_JOTM01000023.1"/>
</dbReference>
<name>A0A073K937_9BACI</name>
<keyword evidence="3 5" id="KW-0808">Transferase</keyword>
<gene>
    <name evidence="5" type="ORF">BAGA_15540</name>
</gene>
<dbReference type="EMBL" id="JOTM01000023">
    <property type="protein sequence ID" value="KEK22932.1"/>
    <property type="molecule type" value="Genomic_DNA"/>
</dbReference>
<dbReference type="eggNOG" id="COG2226">
    <property type="taxonomic scope" value="Bacteria"/>
</dbReference>
<dbReference type="CDD" id="cd02440">
    <property type="entry name" value="AdoMet_MTases"/>
    <property type="match status" value="1"/>
</dbReference>
<dbReference type="Gene3D" id="3.40.50.150">
    <property type="entry name" value="Vaccinia Virus protein VP39"/>
    <property type="match status" value="1"/>
</dbReference>
<evidence type="ECO:0000256" key="1">
    <source>
        <dbReference type="ARBA" id="ARBA00008361"/>
    </source>
</evidence>
<dbReference type="STRING" id="574375.AZF08_10145"/>
<organism evidence="5 6">
    <name type="scientific">Bacillus gaemokensis</name>
    <dbReference type="NCBI Taxonomy" id="574375"/>
    <lineage>
        <taxon>Bacteria</taxon>
        <taxon>Bacillati</taxon>
        <taxon>Bacillota</taxon>
        <taxon>Bacilli</taxon>
        <taxon>Bacillales</taxon>
        <taxon>Bacillaceae</taxon>
        <taxon>Bacillus</taxon>
        <taxon>Bacillus cereus group</taxon>
    </lineage>
</organism>
<keyword evidence="6" id="KW-1185">Reference proteome</keyword>
<protein>
    <submittedName>
        <fullName evidence="5">SAM-dependent methyltransferase</fullName>
    </submittedName>
</protein>
<dbReference type="PANTHER" id="PTHR44942:SF4">
    <property type="entry name" value="METHYLTRANSFERASE TYPE 11 DOMAIN-CONTAINING PROTEIN"/>
    <property type="match status" value="1"/>
</dbReference>
<keyword evidence="2 5" id="KW-0489">Methyltransferase</keyword>
<reference evidence="5 6" key="1">
    <citation type="submission" date="2014-06" db="EMBL/GenBank/DDBJ databases">
        <title>Draft genome sequence of Bacillus gaemokensis JCM 15801 (MCCC 1A00707).</title>
        <authorList>
            <person name="Lai Q."/>
            <person name="Liu Y."/>
            <person name="Shao Z."/>
        </authorList>
    </citation>
    <scope>NUCLEOTIDE SEQUENCE [LARGE SCALE GENOMIC DNA]</scope>
    <source>
        <strain evidence="5 6">JCM 15801</strain>
    </source>
</reference>
<accession>A0A073K937</accession>
<dbReference type="GO" id="GO:0008757">
    <property type="term" value="F:S-adenosylmethionine-dependent methyltransferase activity"/>
    <property type="evidence" value="ECO:0007669"/>
    <property type="project" value="InterPro"/>
</dbReference>